<feature type="coiled-coil region" evidence="1">
    <location>
        <begin position="16"/>
        <end position="47"/>
    </location>
</feature>
<evidence type="ECO:0000313" key="3">
    <source>
        <dbReference type="Proteomes" id="UP001501710"/>
    </source>
</evidence>
<accession>A0ABP8BTU2</accession>
<name>A0ABP8BTU2_9ACTN</name>
<gene>
    <name evidence="2" type="ORF">GCM10022254_09290</name>
</gene>
<keyword evidence="3" id="KW-1185">Reference proteome</keyword>
<evidence type="ECO:0000313" key="2">
    <source>
        <dbReference type="EMBL" id="GAA4225964.1"/>
    </source>
</evidence>
<reference evidence="3" key="1">
    <citation type="journal article" date="2019" name="Int. J. Syst. Evol. Microbiol.">
        <title>The Global Catalogue of Microorganisms (GCM) 10K type strain sequencing project: providing services to taxonomists for standard genome sequencing and annotation.</title>
        <authorList>
            <consortium name="The Broad Institute Genomics Platform"/>
            <consortium name="The Broad Institute Genome Sequencing Center for Infectious Disease"/>
            <person name="Wu L."/>
            <person name="Ma J."/>
        </authorList>
    </citation>
    <scope>NUCLEOTIDE SEQUENCE [LARGE SCALE GENOMIC DNA]</scope>
    <source>
        <strain evidence="3">JCM 17440</strain>
    </source>
</reference>
<evidence type="ECO:0000256" key="1">
    <source>
        <dbReference type="SAM" id="Coils"/>
    </source>
</evidence>
<dbReference type="EMBL" id="BAABAS010000004">
    <property type="protein sequence ID" value="GAA4225964.1"/>
    <property type="molecule type" value="Genomic_DNA"/>
</dbReference>
<dbReference type="Proteomes" id="UP001501710">
    <property type="component" value="Unassembled WGS sequence"/>
</dbReference>
<organism evidence="2 3">
    <name type="scientific">Actinomadura meridiana</name>
    <dbReference type="NCBI Taxonomy" id="559626"/>
    <lineage>
        <taxon>Bacteria</taxon>
        <taxon>Bacillati</taxon>
        <taxon>Actinomycetota</taxon>
        <taxon>Actinomycetes</taxon>
        <taxon>Streptosporangiales</taxon>
        <taxon>Thermomonosporaceae</taxon>
        <taxon>Actinomadura</taxon>
    </lineage>
</organism>
<protein>
    <submittedName>
        <fullName evidence="2">Uncharacterized protein</fullName>
    </submittedName>
</protein>
<proteinExistence type="predicted"/>
<sequence length="76" mass="8843">MWHHDPVDQEQAMKDVQAAVRRHKGAQKRLEDAHDNLRDVLRAARDAGVRQAELVKATGYTREHVRRLLLPDDRQP</sequence>
<comment type="caution">
    <text evidence="2">The sequence shown here is derived from an EMBL/GenBank/DDBJ whole genome shotgun (WGS) entry which is preliminary data.</text>
</comment>
<keyword evidence="1" id="KW-0175">Coiled coil</keyword>